<sequence>MVFSIQFIRTDAMSALAERGIATAMPAVEILEKVLLNQSVIISVFGSRPSTYFAEPACD</sequence>
<protein>
    <submittedName>
        <fullName evidence="1">Uncharacterized protein</fullName>
    </submittedName>
</protein>
<dbReference type="EMBL" id="JAAMRD010000028">
    <property type="protein sequence ID" value="MBA1307180.1"/>
    <property type="molecule type" value="Genomic_DNA"/>
</dbReference>
<evidence type="ECO:0000313" key="2">
    <source>
        <dbReference type="Proteomes" id="UP001138621"/>
    </source>
</evidence>
<comment type="caution">
    <text evidence="1">The sequence shown here is derived from an EMBL/GenBank/DDBJ whole genome shotgun (WGS) entry which is preliminary data.</text>
</comment>
<dbReference type="AlphaFoldDB" id="A0AA40V7G8"/>
<dbReference type="Proteomes" id="UP001138621">
    <property type="component" value="Unassembled WGS sequence"/>
</dbReference>
<accession>A0AA40V7G8</accession>
<reference evidence="1" key="1">
    <citation type="submission" date="2020-02" db="EMBL/GenBank/DDBJ databases">
        <title>Synteny-based analysis reveals conserved mechanism for high triclosan tolerance in Pseudomonas, as well as instances of horizontal transfer.</title>
        <authorList>
            <person name="Mcfarland A.G."/>
            <person name="Bertucci H.K."/>
            <person name="Litmann E."/>
            <person name="Shen J."/>
            <person name="Huttenhower C."/>
            <person name="Hartmann E.M."/>
        </authorList>
    </citation>
    <scope>NUCLEOTIDE SEQUENCE</scope>
    <source>
        <strain evidence="1">109A1</strain>
    </source>
</reference>
<evidence type="ECO:0000313" key="1">
    <source>
        <dbReference type="EMBL" id="MBA1307180.1"/>
    </source>
</evidence>
<organism evidence="1 2">
    <name type="scientific">Stutzerimonas stutzeri</name>
    <name type="common">Pseudomonas stutzeri</name>
    <dbReference type="NCBI Taxonomy" id="316"/>
    <lineage>
        <taxon>Bacteria</taxon>
        <taxon>Pseudomonadati</taxon>
        <taxon>Pseudomonadota</taxon>
        <taxon>Gammaproteobacteria</taxon>
        <taxon>Pseudomonadales</taxon>
        <taxon>Pseudomonadaceae</taxon>
        <taxon>Stutzerimonas</taxon>
    </lineage>
</organism>
<gene>
    <name evidence="1" type="ORF">G7024_22580</name>
</gene>
<proteinExistence type="predicted"/>
<name>A0AA40V7G8_STUST</name>
<dbReference type="RefSeq" id="WP_162492206.1">
    <property type="nucleotide sequence ID" value="NZ_CP101739.1"/>
</dbReference>